<accession>A0ABR9QGX8</accession>
<keyword evidence="5 8" id="KW-0378">Hydrolase</keyword>
<keyword evidence="6 8" id="KW-0234">DNA repair</keyword>
<dbReference type="RefSeq" id="WP_193535206.1">
    <property type="nucleotide sequence ID" value="NZ_JADCLJ010000016.1"/>
</dbReference>
<dbReference type="GO" id="GO:0004519">
    <property type="term" value="F:endonuclease activity"/>
    <property type="evidence" value="ECO:0007669"/>
    <property type="project" value="UniProtKB-KW"/>
</dbReference>
<keyword evidence="4 8" id="KW-0228">DNA excision</keyword>
<keyword evidence="3 8" id="KW-0227">DNA damage</keyword>
<gene>
    <name evidence="8 9" type="primary">uvsE</name>
    <name evidence="9" type="ORF">IMZ08_06645</name>
</gene>
<dbReference type="EMBL" id="JADCLJ010000016">
    <property type="protein sequence ID" value="MBE4907731.1"/>
    <property type="molecule type" value="Genomic_DNA"/>
</dbReference>
<keyword evidence="10" id="KW-1185">Reference proteome</keyword>
<keyword evidence="1 8" id="KW-0540">Nuclease</keyword>
<comment type="similarity">
    <text evidence="8">Belongs to the uve1/UvsE family.</text>
</comment>
<dbReference type="NCBIfam" id="TIGR00629">
    <property type="entry name" value="uvde"/>
    <property type="match status" value="1"/>
</dbReference>
<dbReference type="Proteomes" id="UP001516662">
    <property type="component" value="Unassembled WGS sequence"/>
</dbReference>
<dbReference type="EC" id="3.-.-.-" evidence="8"/>
<proteinExistence type="inferred from homology"/>
<evidence type="ECO:0000256" key="8">
    <source>
        <dbReference type="HAMAP-Rule" id="MF_00606"/>
    </source>
</evidence>
<evidence type="ECO:0000256" key="7">
    <source>
        <dbReference type="ARBA" id="ARBA00025029"/>
    </source>
</evidence>
<keyword evidence="2 8" id="KW-0255">Endonuclease</keyword>
<dbReference type="Pfam" id="PF03851">
    <property type="entry name" value="UvdE"/>
    <property type="match status" value="1"/>
</dbReference>
<comment type="function">
    <text evidence="8">Component in a DNA repair pathway. Removal of UV-light damaged nucleotides. Recognizes pyrimidine dimers and cleave a phosphodiester bond immediately 5' to the lesion.</text>
</comment>
<protein>
    <recommendedName>
        <fullName evidence="8">UV DNA damage endonuclease</fullName>
        <shortName evidence="8">UV-endonuclease</shortName>
        <shortName evidence="8">UVED</shortName>
        <ecNumber evidence="8">3.-.-.-</ecNumber>
    </recommendedName>
</protein>
<evidence type="ECO:0000256" key="2">
    <source>
        <dbReference type="ARBA" id="ARBA00022759"/>
    </source>
</evidence>
<dbReference type="PANTHER" id="PTHR31290">
    <property type="entry name" value="UV-DAMAGE ENDONUCLEASE"/>
    <property type="match status" value="1"/>
</dbReference>
<reference evidence="9 10" key="1">
    <citation type="submission" date="2020-10" db="EMBL/GenBank/DDBJ databases">
        <title>Bacillus sp. HD4P25, an endophyte from a halophyte.</title>
        <authorList>
            <person name="Sun J.-Q."/>
        </authorList>
    </citation>
    <scope>NUCLEOTIDE SEQUENCE [LARGE SCALE GENOMIC DNA]</scope>
    <source>
        <strain evidence="9 10">YIM 93174</strain>
    </source>
</reference>
<name>A0ABR9QGX8_9BACI</name>
<dbReference type="PANTHER" id="PTHR31290:SF5">
    <property type="entry name" value="UV-DAMAGE ENDONUCLEASE"/>
    <property type="match status" value="1"/>
</dbReference>
<evidence type="ECO:0000256" key="1">
    <source>
        <dbReference type="ARBA" id="ARBA00022722"/>
    </source>
</evidence>
<evidence type="ECO:0000313" key="9">
    <source>
        <dbReference type="EMBL" id="MBE4907731.1"/>
    </source>
</evidence>
<evidence type="ECO:0000313" key="10">
    <source>
        <dbReference type="Proteomes" id="UP001516662"/>
    </source>
</evidence>
<evidence type="ECO:0000256" key="4">
    <source>
        <dbReference type="ARBA" id="ARBA00022769"/>
    </source>
</evidence>
<comment type="function">
    <text evidence="7">Component in a DNA repair pathway. Removal of UV LIGHT damaged nucleotides. Recognizes pyrimidine dimers and cleave a phosphodiester bond immediately 5' to the lesion.</text>
</comment>
<dbReference type="InterPro" id="IPR023520">
    <property type="entry name" value="UvdE_bac"/>
</dbReference>
<dbReference type="HAMAP" id="MF_00606">
    <property type="entry name" value="UV_endonuclease"/>
    <property type="match status" value="1"/>
</dbReference>
<sequence>MRIRLGYVSHALSLWECSPAKTMTFTRYQQLEEIERIQKLKEITAHNLRSTLRMIYYNIAHDIHVYRMSSSIVPLATHPEVMWDYRSVFKKQLKEIGTAVKKSKMRVSFHPNQFTLFTSDKEHITDNAVIDMQYHYDLLDGMGLADISNINIHVGGAYGDKITAIERFHQNIVKLPDHIKKRMTLENDDKTYTTEETLKVCKKEQIPLVFDYHHHQANLGSTDLSELLPEVFSTWDHFGIIPKVHISSPKSEKEFRSHADYVDAEFILPFLHLAREVGQDFDIMIEAKQKDKACLKLTEDLSKIRGVKRIDGGTIEW</sequence>
<evidence type="ECO:0000256" key="3">
    <source>
        <dbReference type="ARBA" id="ARBA00022763"/>
    </source>
</evidence>
<comment type="caution">
    <text evidence="9">The sequence shown here is derived from an EMBL/GenBank/DDBJ whole genome shotgun (WGS) entry which is preliminary data.</text>
</comment>
<evidence type="ECO:0000256" key="5">
    <source>
        <dbReference type="ARBA" id="ARBA00022801"/>
    </source>
</evidence>
<evidence type="ECO:0000256" key="6">
    <source>
        <dbReference type="ARBA" id="ARBA00023204"/>
    </source>
</evidence>
<dbReference type="InterPro" id="IPR036237">
    <property type="entry name" value="Xyl_isomerase-like_sf"/>
</dbReference>
<organism evidence="9 10">
    <name type="scientific">Litchfieldia luteola</name>
    <dbReference type="NCBI Taxonomy" id="682179"/>
    <lineage>
        <taxon>Bacteria</taxon>
        <taxon>Bacillati</taxon>
        <taxon>Bacillota</taxon>
        <taxon>Bacilli</taxon>
        <taxon>Bacillales</taxon>
        <taxon>Bacillaceae</taxon>
        <taxon>Litchfieldia</taxon>
    </lineage>
</organism>
<dbReference type="Gene3D" id="3.20.20.150">
    <property type="entry name" value="Divalent-metal-dependent TIM barrel enzymes"/>
    <property type="match status" value="1"/>
</dbReference>
<dbReference type="SUPFAM" id="SSF51658">
    <property type="entry name" value="Xylose isomerase-like"/>
    <property type="match status" value="1"/>
</dbReference>
<dbReference type="InterPro" id="IPR004601">
    <property type="entry name" value="UvdE"/>
</dbReference>